<dbReference type="Pfam" id="PF00578">
    <property type="entry name" value="AhpC-TSA"/>
    <property type="match status" value="1"/>
</dbReference>
<reference evidence="3" key="1">
    <citation type="journal article" date="2021" name="Proc. Natl. Acad. Sci. U.S.A.">
        <title>Global biogeography of chemosynthetic symbionts reveals both localized and globally distributed symbiont groups. .</title>
        <authorList>
            <person name="Osvatic J.T."/>
            <person name="Wilkins L.G.E."/>
            <person name="Leibrecht L."/>
            <person name="Leray M."/>
            <person name="Zauner S."/>
            <person name="Polzin J."/>
            <person name="Camacho Y."/>
            <person name="Gros O."/>
            <person name="van Gils J.A."/>
            <person name="Eisen J.A."/>
            <person name="Petersen J.M."/>
            <person name="Yuen B."/>
        </authorList>
    </citation>
    <scope>NUCLEOTIDE SEQUENCE</scope>
    <source>
        <strain evidence="3">MAGclacostrist064TRANS</strain>
    </source>
</reference>
<dbReference type="CDD" id="cd02966">
    <property type="entry name" value="TlpA_like_family"/>
    <property type="match status" value="1"/>
</dbReference>
<organism evidence="3 4">
    <name type="scientific">Candidatus Thiodiazotropha taylori</name>
    <dbReference type="NCBI Taxonomy" id="2792791"/>
    <lineage>
        <taxon>Bacteria</taxon>
        <taxon>Pseudomonadati</taxon>
        <taxon>Pseudomonadota</taxon>
        <taxon>Gammaproteobacteria</taxon>
        <taxon>Chromatiales</taxon>
        <taxon>Sedimenticolaceae</taxon>
        <taxon>Candidatus Thiodiazotropha</taxon>
    </lineage>
</organism>
<protein>
    <submittedName>
        <fullName evidence="3">TlpA family protein disulfide reductase</fullName>
    </submittedName>
</protein>
<comment type="caution">
    <text evidence="3">The sequence shown here is derived from an EMBL/GenBank/DDBJ whole genome shotgun (WGS) entry which is preliminary data.</text>
</comment>
<evidence type="ECO:0000313" key="3">
    <source>
        <dbReference type="EMBL" id="MCG7947829.1"/>
    </source>
</evidence>
<evidence type="ECO:0000256" key="1">
    <source>
        <dbReference type="SAM" id="SignalP"/>
    </source>
</evidence>
<feature type="domain" description="Thioredoxin" evidence="2">
    <location>
        <begin position="29"/>
        <end position="167"/>
    </location>
</feature>
<sequence>MVIKQTLSILFVVLILSALNGCQSESSALTKGEPPPAFQLQDLNRQRLSFPQDFAGEVVVIRFWADWCPFCESEMQSIEPVYQAYRSKGLVILALNVRQDHETAAAFIEKLDISYPVLLDREGAVARAYGVIGLPTTFILDRKGRLHTRIIGESTAELFARIMDELI</sequence>
<dbReference type="PANTHER" id="PTHR42852">
    <property type="entry name" value="THIOL:DISULFIDE INTERCHANGE PROTEIN DSBE"/>
    <property type="match status" value="1"/>
</dbReference>
<dbReference type="InterPro" id="IPR000866">
    <property type="entry name" value="AhpC/TSA"/>
</dbReference>
<evidence type="ECO:0000259" key="2">
    <source>
        <dbReference type="PROSITE" id="PS51352"/>
    </source>
</evidence>
<dbReference type="AlphaFoldDB" id="A0A9E4N5E8"/>
<dbReference type="EMBL" id="JAEPCM010000569">
    <property type="protein sequence ID" value="MCG7947829.1"/>
    <property type="molecule type" value="Genomic_DNA"/>
</dbReference>
<dbReference type="SUPFAM" id="SSF52833">
    <property type="entry name" value="Thioredoxin-like"/>
    <property type="match status" value="1"/>
</dbReference>
<evidence type="ECO:0000313" key="4">
    <source>
        <dbReference type="Proteomes" id="UP000886667"/>
    </source>
</evidence>
<dbReference type="Gene3D" id="3.40.30.10">
    <property type="entry name" value="Glutaredoxin"/>
    <property type="match status" value="1"/>
</dbReference>
<feature type="signal peptide" evidence="1">
    <location>
        <begin position="1"/>
        <end position="20"/>
    </location>
</feature>
<dbReference type="GO" id="GO:0016209">
    <property type="term" value="F:antioxidant activity"/>
    <property type="evidence" value="ECO:0007669"/>
    <property type="project" value="InterPro"/>
</dbReference>
<name>A0A9E4N5E8_9GAMM</name>
<dbReference type="InterPro" id="IPR050553">
    <property type="entry name" value="Thioredoxin_ResA/DsbE_sf"/>
</dbReference>
<accession>A0A9E4N5E8</accession>
<dbReference type="Proteomes" id="UP000886667">
    <property type="component" value="Unassembled WGS sequence"/>
</dbReference>
<proteinExistence type="predicted"/>
<dbReference type="InterPro" id="IPR013766">
    <property type="entry name" value="Thioredoxin_domain"/>
</dbReference>
<dbReference type="GO" id="GO:0016491">
    <property type="term" value="F:oxidoreductase activity"/>
    <property type="evidence" value="ECO:0007669"/>
    <property type="project" value="InterPro"/>
</dbReference>
<dbReference type="InterPro" id="IPR036249">
    <property type="entry name" value="Thioredoxin-like_sf"/>
</dbReference>
<feature type="chain" id="PRO_5039703202" evidence="1">
    <location>
        <begin position="21"/>
        <end position="167"/>
    </location>
</feature>
<dbReference type="PANTHER" id="PTHR42852:SF17">
    <property type="entry name" value="THIOREDOXIN-LIKE PROTEIN HI_1115"/>
    <property type="match status" value="1"/>
</dbReference>
<keyword evidence="1" id="KW-0732">Signal</keyword>
<dbReference type="PROSITE" id="PS51352">
    <property type="entry name" value="THIOREDOXIN_2"/>
    <property type="match status" value="1"/>
</dbReference>
<gene>
    <name evidence="3" type="ORF">JAZ07_15915</name>
</gene>